<feature type="binding site" evidence="9">
    <location>
        <position position="226"/>
    </location>
    <ligand>
        <name>Mg(2+)</name>
        <dbReference type="ChEBI" id="CHEBI:18420"/>
    </ligand>
</feature>
<comment type="cofactor">
    <cofactor evidence="9">
        <name>Mg(2+)</name>
        <dbReference type="ChEBI" id="CHEBI:18420"/>
    </cofactor>
    <text evidence="9">Binds 1 Mg(2+) ion per monomer.</text>
</comment>
<evidence type="ECO:0000256" key="7">
    <source>
        <dbReference type="ARBA" id="ARBA00022842"/>
    </source>
</evidence>
<dbReference type="SUPFAM" id="SSF55326">
    <property type="entry name" value="PurM N-terminal domain-like"/>
    <property type="match status" value="1"/>
</dbReference>
<dbReference type="OrthoDB" id="9767928at2"/>
<evidence type="ECO:0000256" key="6">
    <source>
        <dbReference type="ARBA" id="ARBA00022840"/>
    </source>
</evidence>
<dbReference type="NCBIfam" id="TIGR00476">
    <property type="entry name" value="selD"/>
    <property type="match status" value="1"/>
</dbReference>
<evidence type="ECO:0000256" key="2">
    <source>
        <dbReference type="ARBA" id="ARBA00022679"/>
    </source>
</evidence>
<dbReference type="InterPro" id="IPR004536">
    <property type="entry name" value="SPS/SelD"/>
</dbReference>
<dbReference type="STRING" id="1188319.OYT1_01625"/>
<keyword evidence="4 9" id="KW-0547">Nucleotide-binding</keyword>
<keyword evidence="5 9" id="KW-0418">Kinase</keyword>
<feature type="domain" description="PurM-like N-terminal" evidence="10">
    <location>
        <begin position="49"/>
        <end position="155"/>
    </location>
</feature>
<dbReference type="Gene3D" id="3.90.650.10">
    <property type="entry name" value="PurM-like C-terminal domain"/>
    <property type="match status" value="1"/>
</dbReference>
<dbReference type="InterPro" id="IPR016188">
    <property type="entry name" value="PurM-like_N"/>
</dbReference>
<dbReference type="Proteomes" id="UP000033070">
    <property type="component" value="Chromosome"/>
</dbReference>
<evidence type="ECO:0000313" key="13">
    <source>
        <dbReference type="Proteomes" id="UP000033070"/>
    </source>
</evidence>
<evidence type="ECO:0000256" key="8">
    <source>
        <dbReference type="ARBA" id="ARBA00023266"/>
    </source>
</evidence>
<keyword evidence="2 9" id="KW-0808">Transferase</keyword>
<dbReference type="GO" id="GO:0016260">
    <property type="term" value="P:selenocysteine biosynthetic process"/>
    <property type="evidence" value="ECO:0007669"/>
    <property type="project" value="InterPro"/>
</dbReference>
<dbReference type="Pfam" id="PF02769">
    <property type="entry name" value="AIRS_C"/>
    <property type="match status" value="1"/>
</dbReference>
<dbReference type="InterPro" id="IPR036921">
    <property type="entry name" value="PurM-like_N_sf"/>
</dbReference>
<comment type="catalytic activity">
    <reaction evidence="9">
        <text>hydrogenselenide + ATP + H2O = selenophosphate + AMP + phosphate + 2 H(+)</text>
        <dbReference type="Rhea" id="RHEA:18737"/>
        <dbReference type="ChEBI" id="CHEBI:15377"/>
        <dbReference type="ChEBI" id="CHEBI:15378"/>
        <dbReference type="ChEBI" id="CHEBI:16144"/>
        <dbReference type="ChEBI" id="CHEBI:29317"/>
        <dbReference type="ChEBI" id="CHEBI:30616"/>
        <dbReference type="ChEBI" id="CHEBI:43474"/>
        <dbReference type="ChEBI" id="CHEBI:456215"/>
        <dbReference type="EC" id="2.7.9.3"/>
    </reaction>
</comment>
<comment type="function">
    <text evidence="9">Synthesizes selenophosphate from selenide and ATP.</text>
</comment>
<organism evidence="12 13">
    <name type="scientific">Ferriphaselus amnicola</name>
    <dbReference type="NCBI Taxonomy" id="1188319"/>
    <lineage>
        <taxon>Bacteria</taxon>
        <taxon>Pseudomonadati</taxon>
        <taxon>Pseudomonadota</taxon>
        <taxon>Betaproteobacteria</taxon>
        <taxon>Nitrosomonadales</taxon>
        <taxon>Gallionellaceae</taxon>
        <taxon>Ferriphaselus</taxon>
    </lineage>
</organism>
<dbReference type="InterPro" id="IPR023061">
    <property type="entry name" value="SelD_I"/>
</dbReference>
<keyword evidence="13" id="KW-1185">Reference proteome</keyword>
<reference evidence="12 13" key="1">
    <citation type="submission" date="2018-06" db="EMBL/GenBank/DDBJ databases">
        <title>OYT1 Genome Sequencing.</title>
        <authorList>
            <person name="Kato S."/>
            <person name="Itoh T."/>
            <person name="Ohkuma M."/>
        </authorList>
    </citation>
    <scope>NUCLEOTIDE SEQUENCE [LARGE SCALE GENOMIC DNA]</scope>
    <source>
        <strain evidence="12 13">OYT1</strain>
    </source>
</reference>
<dbReference type="Pfam" id="PF00586">
    <property type="entry name" value="AIRS"/>
    <property type="match status" value="1"/>
</dbReference>
<evidence type="ECO:0000259" key="10">
    <source>
        <dbReference type="Pfam" id="PF00586"/>
    </source>
</evidence>
<evidence type="ECO:0000256" key="5">
    <source>
        <dbReference type="ARBA" id="ARBA00022777"/>
    </source>
</evidence>
<feature type="binding site" evidence="9">
    <location>
        <position position="90"/>
    </location>
    <ligand>
        <name>Mg(2+)</name>
        <dbReference type="ChEBI" id="CHEBI:18420"/>
    </ligand>
</feature>
<dbReference type="HAMAP" id="MF_00625">
    <property type="entry name" value="SelD"/>
    <property type="match status" value="1"/>
</dbReference>
<dbReference type="KEGG" id="fam:OYT1_ch0756"/>
<comment type="subunit">
    <text evidence="9">Homodimer.</text>
</comment>
<dbReference type="EMBL" id="AP018738">
    <property type="protein sequence ID" value="BBE50322.1"/>
    <property type="molecule type" value="Genomic_DNA"/>
</dbReference>
<dbReference type="PIRSF" id="PIRSF036407">
    <property type="entry name" value="Selenphspht_syn"/>
    <property type="match status" value="1"/>
</dbReference>
<proteinExistence type="inferred from homology"/>
<dbReference type="PANTHER" id="PTHR10256">
    <property type="entry name" value="SELENIDE, WATER DIKINASE"/>
    <property type="match status" value="1"/>
</dbReference>
<dbReference type="PANTHER" id="PTHR10256:SF0">
    <property type="entry name" value="INACTIVE SELENIDE, WATER DIKINASE-LIKE PROTEIN-RELATED"/>
    <property type="match status" value="1"/>
</dbReference>
<feature type="binding site" evidence="9">
    <location>
        <position position="50"/>
    </location>
    <ligand>
        <name>Mg(2+)</name>
        <dbReference type="ChEBI" id="CHEBI:18420"/>
    </ligand>
</feature>
<gene>
    <name evidence="9" type="primary">selD</name>
    <name evidence="12" type="ORF">OYT1_ch0756</name>
</gene>
<evidence type="ECO:0000256" key="3">
    <source>
        <dbReference type="ARBA" id="ARBA00022723"/>
    </source>
</evidence>
<dbReference type="GO" id="GO:0005524">
    <property type="term" value="F:ATP binding"/>
    <property type="evidence" value="ECO:0007669"/>
    <property type="project" value="UniProtKB-UniRule"/>
</dbReference>
<comment type="similarity">
    <text evidence="1 9">Belongs to the selenophosphate synthase 1 family. Class I subfamily.</text>
</comment>
<evidence type="ECO:0000256" key="9">
    <source>
        <dbReference type="HAMAP-Rule" id="MF_00625"/>
    </source>
</evidence>
<dbReference type="Gene3D" id="3.30.1330.10">
    <property type="entry name" value="PurM-like, N-terminal domain"/>
    <property type="match status" value="1"/>
</dbReference>
<evidence type="ECO:0000313" key="12">
    <source>
        <dbReference type="EMBL" id="BBE50322.1"/>
    </source>
</evidence>
<dbReference type="InterPro" id="IPR010918">
    <property type="entry name" value="PurM-like_C_dom"/>
</dbReference>
<feature type="site" description="Important for catalytic activity" evidence="9">
    <location>
        <position position="19"/>
    </location>
</feature>
<feature type="binding site" evidence="9">
    <location>
        <begin position="138"/>
        <end position="140"/>
    </location>
    <ligand>
        <name>ATP</name>
        <dbReference type="ChEBI" id="CHEBI:30616"/>
        <note>ligand shared between dimeric partners</note>
    </ligand>
</feature>
<keyword evidence="6 9" id="KW-0067">ATP-binding</keyword>
<name>A0A2Z6GA42_9PROT</name>
<keyword evidence="3 9" id="KW-0479">Metal-binding</keyword>
<dbReference type="RefSeq" id="WP_062626806.1">
    <property type="nucleotide sequence ID" value="NZ_AP018738.1"/>
</dbReference>
<accession>A0A2Z6GA42</accession>
<keyword evidence="7 9" id="KW-0460">Magnesium</keyword>
<dbReference type="SUPFAM" id="SSF56042">
    <property type="entry name" value="PurM C-terminal domain-like"/>
    <property type="match status" value="1"/>
</dbReference>
<feature type="binding site" description="in other chain" evidence="9">
    <location>
        <position position="19"/>
    </location>
    <ligand>
        <name>ATP</name>
        <dbReference type="ChEBI" id="CHEBI:30616"/>
        <note>ligand shared between dimeric partners</note>
    </ligand>
</feature>
<evidence type="ECO:0000259" key="11">
    <source>
        <dbReference type="Pfam" id="PF02769"/>
    </source>
</evidence>
<dbReference type="NCBIfam" id="NF002098">
    <property type="entry name" value="PRK00943.1"/>
    <property type="match status" value="1"/>
</dbReference>
<dbReference type="GO" id="GO:0004756">
    <property type="term" value="F:selenide, water dikinase activity"/>
    <property type="evidence" value="ECO:0007669"/>
    <property type="project" value="UniProtKB-UniRule"/>
</dbReference>
<dbReference type="FunFam" id="3.30.1330.10:FF:000003">
    <property type="entry name" value="Selenide, water dikinase"/>
    <property type="match status" value="1"/>
</dbReference>
<feature type="binding site" description="in other chain" evidence="9">
    <location>
        <position position="67"/>
    </location>
    <ligand>
        <name>ATP</name>
        <dbReference type="ChEBI" id="CHEBI:30616"/>
        <note>ligand shared between dimeric partners</note>
    </ligand>
</feature>
<evidence type="ECO:0000256" key="4">
    <source>
        <dbReference type="ARBA" id="ARBA00022741"/>
    </source>
</evidence>
<feature type="binding site" description="in other chain" evidence="9">
    <location>
        <begin position="47"/>
        <end position="49"/>
    </location>
    <ligand>
        <name>ATP</name>
        <dbReference type="ChEBI" id="CHEBI:30616"/>
        <note>ligand shared between dimeric partners</note>
    </ligand>
</feature>
<feature type="binding site" description="in other chain" evidence="9">
    <location>
        <position position="90"/>
    </location>
    <ligand>
        <name>ATP</name>
        <dbReference type="ChEBI" id="CHEBI:30616"/>
        <note>ligand shared between dimeric partners</note>
    </ligand>
</feature>
<evidence type="ECO:0000256" key="1">
    <source>
        <dbReference type="ARBA" id="ARBA00008026"/>
    </source>
</evidence>
<dbReference type="GO" id="GO:0000287">
    <property type="term" value="F:magnesium ion binding"/>
    <property type="evidence" value="ECO:0007669"/>
    <property type="project" value="UniProtKB-UniRule"/>
</dbReference>
<keyword evidence="8 9" id="KW-0711">Selenium</keyword>
<feature type="active site" evidence="9">
    <location>
        <position position="16"/>
    </location>
</feature>
<dbReference type="GO" id="GO:0005737">
    <property type="term" value="C:cytoplasm"/>
    <property type="evidence" value="ECO:0007669"/>
    <property type="project" value="TreeGrafter"/>
</dbReference>
<dbReference type="EC" id="2.7.9.3" evidence="9"/>
<dbReference type="AlphaFoldDB" id="A0A2Z6GA42"/>
<feature type="domain" description="PurM-like C-terminal" evidence="11">
    <location>
        <begin position="168"/>
        <end position="347"/>
    </location>
</feature>
<sequence>MAETIRLTEYSHGGGCGCKIAPAVLSQMLASIPALPSYPNLMVGTESSDDAAVYRLNDEQAVVVTTDFFMPIVDDARDFGRIAATNALSDIYAMGATPILALAVVGMPINKLPLETIRDILAGGAEVCAAAGIPIAGGHSIDAPEPIYGLVGVGVGHPDKIKRNDRAQAGDVLILGKPLGVGILSAALKKGELSIEGYRQMVDTATQLNTVGAALGKRSDVHAMTDVTGFALLGHLLEICRGSKLGAEITYASLPILSVAHLLAEQGYATGAADRNWASYGDEVTLAEDFSDWQRKLLCDPQTSGGLLVACAPEAAEAILAEFHAANFTEARVIGRMSAGEARVVVVK</sequence>
<protein>
    <recommendedName>
        <fullName evidence="9">Selenide, water dikinase</fullName>
        <ecNumber evidence="9">2.7.9.3</ecNumber>
    </recommendedName>
    <alternativeName>
        <fullName evidence="9">Selenium donor protein</fullName>
    </alternativeName>
    <alternativeName>
        <fullName evidence="9">Selenophosphate synthase</fullName>
    </alternativeName>
</protein>
<dbReference type="CDD" id="cd02195">
    <property type="entry name" value="SelD"/>
    <property type="match status" value="1"/>
</dbReference>
<dbReference type="FunFam" id="3.90.650.10:FF:000004">
    <property type="entry name" value="Selenide, water dikinase"/>
    <property type="match status" value="1"/>
</dbReference>
<dbReference type="InterPro" id="IPR036676">
    <property type="entry name" value="PurM-like_C_sf"/>
</dbReference>